<proteinExistence type="predicted"/>
<dbReference type="EMBL" id="JH005705">
    <property type="protein sequence ID" value="EGW15337.1"/>
    <property type="molecule type" value="Genomic_DNA"/>
</dbReference>
<accession>G3INC0</accession>
<protein>
    <submittedName>
        <fullName evidence="1">Uncharacterized protein</fullName>
    </submittedName>
</protein>
<reference evidence="2" key="1">
    <citation type="journal article" date="2011" name="Nat. Biotechnol.">
        <title>The genomic sequence of the Chinese hamster ovary (CHO)-K1 cell line.</title>
        <authorList>
            <person name="Xu X."/>
            <person name="Nagarajan H."/>
            <person name="Lewis N.E."/>
            <person name="Pan S."/>
            <person name="Cai Z."/>
            <person name="Liu X."/>
            <person name="Chen W."/>
            <person name="Xie M."/>
            <person name="Wang W."/>
            <person name="Hammond S."/>
            <person name="Andersen M.R."/>
            <person name="Neff N."/>
            <person name="Passarelli B."/>
            <person name="Koh W."/>
            <person name="Fan H.C."/>
            <person name="Wang J."/>
            <person name="Gui Y."/>
            <person name="Lee K.H."/>
            <person name="Betenbaugh M.J."/>
            <person name="Quake S.R."/>
            <person name="Famili I."/>
            <person name="Palsson B.O."/>
            <person name="Wang J."/>
        </authorList>
    </citation>
    <scope>NUCLEOTIDE SEQUENCE [LARGE SCALE GENOMIC DNA]</scope>
    <source>
        <strain evidence="2">CHO K1 cell line</strain>
    </source>
</reference>
<sequence>MPMIQPNYRKPVFGEGQCHLKKIRATKSASAMEVELNAFVTVVLIHNSPITDDQYLLINPVNHQRLPDALDAIERKAYDSDFLFLEDSLIESGDFERTHDQM</sequence>
<evidence type="ECO:0000313" key="2">
    <source>
        <dbReference type="Proteomes" id="UP000001075"/>
    </source>
</evidence>
<dbReference type="AlphaFoldDB" id="G3INC0"/>
<organism evidence="1 2">
    <name type="scientific">Cricetulus griseus</name>
    <name type="common">Chinese hamster</name>
    <name type="synonym">Cricetulus barabensis griseus</name>
    <dbReference type="NCBI Taxonomy" id="10029"/>
    <lineage>
        <taxon>Eukaryota</taxon>
        <taxon>Metazoa</taxon>
        <taxon>Chordata</taxon>
        <taxon>Craniata</taxon>
        <taxon>Vertebrata</taxon>
        <taxon>Euteleostomi</taxon>
        <taxon>Mammalia</taxon>
        <taxon>Eutheria</taxon>
        <taxon>Euarchontoglires</taxon>
        <taxon>Glires</taxon>
        <taxon>Rodentia</taxon>
        <taxon>Myomorpha</taxon>
        <taxon>Muroidea</taxon>
        <taxon>Cricetidae</taxon>
        <taxon>Cricetinae</taxon>
        <taxon>Cricetulus</taxon>
    </lineage>
</organism>
<gene>
    <name evidence="1" type="ORF">I79_025435</name>
</gene>
<dbReference type="Proteomes" id="UP000001075">
    <property type="component" value="Unassembled WGS sequence"/>
</dbReference>
<dbReference type="InParanoid" id="G3INC0"/>
<name>G3INC0_CRIGR</name>
<evidence type="ECO:0000313" key="1">
    <source>
        <dbReference type="EMBL" id="EGW15337.1"/>
    </source>
</evidence>